<feature type="region of interest" description="LID" evidence="10">
    <location>
        <begin position="127"/>
        <end position="137"/>
    </location>
</feature>
<evidence type="ECO:0000256" key="5">
    <source>
        <dbReference type="ARBA" id="ARBA00022679"/>
    </source>
</evidence>
<keyword evidence="7 10" id="KW-0418">Kinase</keyword>
<evidence type="ECO:0000313" key="11">
    <source>
        <dbReference type="EMBL" id="KAF7339644.1"/>
    </source>
</evidence>
<gene>
    <name evidence="11" type="ORF">MSAN_02179200</name>
</gene>
<feature type="binding site" evidence="10">
    <location>
        <position position="17"/>
    </location>
    <ligand>
        <name>ATP</name>
        <dbReference type="ChEBI" id="CHEBI:30616"/>
    </ligand>
</feature>
<keyword evidence="12" id="KW-1185">Reference proteome</keyword>
<comment type="catalytic activity">
    <reaction evidence="1 10">
        <text>AMP + ATP = 2 ADP</text>
        <dbReference type="Rhea" id="RHEA:12973"/>
        <dbReference type="ChEBI" id="CHEBI:30616"/>
        <dbReference type="ChEBI" id="CHEBI:456215"/>
        <dbReference type="ChEBI" id="CHEBI:456216"/>
        <dbReference type="EC" id="2.7.4.3"/>
    </reaction>
</comment>
<dbReference type="GO" id="GO:0005737">
    <property type="term" value="C:cytoplasm"/>
    <property type="evidence" value="ECO:0007669"/>
    <property type="project" value="UniProtKB-SubCell"/>
</dbReference>
<dbReference type="AlphaFoldDB" id="A0A8H6XF93"/>
<name>A0A8H6XF93_9AGAR</name>
<reference evidence="11" key="1">
    <citation type="submission" date="2020-05" db="EMBL/GenBank/DDBJ databases">
        <title>Mycena genomes resolve the evolution of fungal bioluminescence.</title>
        <authorList>
            <person name="Tsai I.J."/>
        </authorList>
    </citation>
    <scope>NUCLEOTIDE SEQUENCE</scope>
    <source>
        <strain evidence="11">160909Yilan</strain>
    </source>
</reference>
<dbReference type="PRINTS" id="PR01100">
    <property type="entry name" value="SHIKIMTKNASE"/>
</dbReference>
<keyword evidence="8 10" id="KW-0067">ATP-binding</keyword>
<comment type="subunit">
    <text evidence="10">Interacts with small ribosomal subunit protein uS11. Not a structural component of 43S pre-ribosomes, but transiently interacts with them by binding to uS11.</text>
</comment>
<evidence type="ECO:0000256" key="3">
    <source>
        <dbReference type="ARBA" id="ARBA00022517"/>
    </source>
</evidence>
<dbReference type="Gene3D" id="3.40.50.300">
    <property type="entry name" value="P-loop containing nucleotide triphosphate hydrolases"/>
    <property type="match status" value="1"/>
</dbReference>
<sequence>MSVGPVIIITGTPGTGKSTHAQRLVDESPVPLQHINVGEWVKEKGWYEEFDEEWQSYTVDEDKVRDIPDYEAIADALGQLLDELEPIVAGGGVILDWHTCEVFPERWADLVLVLRCDHSQLWKRLEKRNYHLKKIQENNEAEIMQVVLEEARASYPAEIVVELKSESTEDLEANIARIVDWITVWKKERASG</sequence>
<comment type="similarity">
    <text evidence="10">Belongs to the adenylate kinase family. AK6 subfamily.</text>
</comment>
<organism evidence="11 12">
    <name type="scientific">Mycena sanguinolenta</name>
    <dbReference type="NCBI Taxonomy" id="230812"/>
    <lineage>
        <taxon>Eukaryota</taxon>
        <taxon>Fungi</taxon>
        <taxon>Dikarya</taxon>
        <taxon>Basidiomycota</taxon>
        <taxon>Agaricomycotina</taxon>
        <taxon>Agaricomycetes</taxon>
        <taxon>Agaricomycetidae</taxon>
        <taxon>Agaricales</taxon>
        <taxon>Marasmiineae</taxon>
        <taxon>Mycenaceae</taxon>
        <taxon>Mycena</taxon>
    </lineage>
</organism>
<dbReference type="EC" id="2.7.4.3" evidence="10"/>
<evidence type="ECO:0000256" key="6">
    <source>
        <dbReference type="ARBA" id="ARBA00022741"/>
    </source>
</evidence>
<evidence type="ECO:0000256" key="8">
    <source>
        <dbReference type="ARBA" id="ARBA00022840"/>
    </source>
</evidence>
<dbReference type="InterPro" id="IPR027417">
    <property type="entry name" value="P-loop_NTPase"/>
</dbReference>
<comment type="caution">
    <text evidence="10">Lacks conserved residue(s) required for the propagation of feature annotation.</text>
</comment>
<dbReference type="OrthoDB" id="10251185at2759"/>
<comment type="caution">
    <text evidence="11">The sequence shown here is derived from an EMBL/GenBank/DDBJ whole genome shotgun (WGS) entry which is preliminary data.</text>
</comment>
<keyword evidence="4 10" id="KW-0698">rRNA processing</keyword>
<evidence type="ECO:0000256" key="2">
    <source>
        <dbReference type="ARBA" id="ARBA00022490"/>
    </source>
</evidence>
<dbReference type="InterPro" id="IPR020618">
    <property type="entry name" value="Adenyl_kinase_AK6"/>
</dbReference>
<keyword evidence="9 10" id="KW-0539">Nucleus</keyword>
<feature type="binding site" evidence="10">
    <location>
        <position position="128"/>
    </location>
    <ligand>
        <name>ATP</name>
        <dbReference type="ChEBI" id="CHEBI:30616"/>
    </ligand>
</feature>
<keyword evidence="5 10" id="KW-0808">Transferase</keyword>
<dbReference type="Proteomes" id="UP000623467">
    <property type="component" value="Unassembled WGS sequence"/>
</dbReference>
<dbReference type="GO" id="GO:0042274">
    <property type="term" value="P:ribosomal small subunit biogenesis"/>
    <property type="evidence" value="ECO:0007669"/>
    <property type="project" value="UniProtKB-UniRule"/>
</dbReference>
<feature type="binding site" evidence="10">
    <location>
        <position position="19"/>
    </location>
    <ligand>
        <name>ATP</name>
        <dbReference type="ChEBI" id="CHEBI:30616"/>
    </ligand>
</feature>
<dbReference type="HAMAP" id="MF_00039">
    <property type="entry name" value="Adenylate_kinase_AK6"/>
    <property type="match status" value="1"/>
</dbReference>
<proteinExistence type="inferred from homology"/>
<feature type="binding site" evidence="10">
    <location>
        <position position="18"/>
    </location>
    <ligand>
        <name>ATP</name>
        <dbReference type="ChEBI" id="CHEBI:30616"/>
    </ligand>
</feature>
<keyword evidence="6 10" id="KW-0547">Nucleotide-binding</keyword>
<dbReference type="SUPFAM" id="SSF52540">
    <property type="entry name" value="P-loop containing nucleoside triphosphate hydrolases"/>
    <property type="match status" value="1"/>
</dbReference>
<evidence type="ECO:0000256" key="7">
    <source>
        <dbReference type="ARBA" id="ARBA00022777"/>
    </source>
</evidence>
<keyword evidence="2 10" id="KW-0963">Cytoplasm</keyword>
<comment type="catalytic activity">
    <reaction evidence="10">
        <text>ATP + H2O = ADP + phosphate + H(+)</text>
        <dbReference type="Rhea" id="RHEA:13065"/>
        <dbReference type="ChEBI" id="CHEBI:15377"/>
        <dbReference type="ChEBI" id="CHEBI:15378"/>
        <dbReference type="ChEBI" id="CHEBI:30616"/>
        <dbReference type="ChEBI" id="CHEBI:43474"/>
        <dbReference type="ChEBI" id="CHEBI:456216"/>
    </reaction>
</comment>
<evidence type="ECO:0000256" key="9">
    <source>
        <dbReference type="ARBA" id="ARBA00023242"/>
    </source>
</evidence>
<dbReference type="Pfam" id="PF13238">
    <property type="entry name" value="AAA_18"/>
    <property type="match status" value="1"/>
</dbReference>
<dbReference type="GO" id="GO:0006364">
    <property type="term" value="P:rRNA processing"/>
    <property type="evidence" value="ECO:0007669"/>
    <property type="project" value="UniProtKB-KW"/>
</dbReference>
<feature type="region of interest" description="NMPbind" evidence="10">
    <location>
        <begin position="36"/>
        <end position="59"/>
    </location>
</feature>
<feature type="binding site" evidence="10">
    <location>
        <position position="14"/>
    </location>
    <ligand>
        <name>ATP</name>
        <dbReference type="ChEBI" id="CHEBI:30616"/>
    </ligand>
</feature>
<evidence type="ECO:0000256" key="1">
    <source>
        <dbReference type="ARBA" id="ARBA00000582"/>
    </source>
</evidence>
<evidence type="ECO:0000256" key="4">
    <source>
        <dbReference type="ARBA" id="ARBA00022552"/>
    </source>
</evidence>
<comment type="subcellular location">
    <subcellularLocation>
        <location evidence="10">Cytoplasm</location>
    </subcellularLocation>
    <subcellularLocation>
        <location evidence="10">Nucleus</location>
    </subcellularLocation>
</comment>
<evidence type="ECO:0000256" key="10">
    <source>
        <dbReference type="HAMAP-Rule" id="MF_03173"/>
    </source>
</evidence>
<accession>A0A8H6XF93</accession>
<dbReference type="FunFam" id="3.40.50.300:FF:000372">
    <property type="entry name" value="Adenylate kinase isoenzyme 6 homolog"/>
    <property type="match status" value="1"/>
</dbReference>
<dbReference type="PANTHER" id="PTHR12595:SF0">
    <property type="entry name" value="ADENYLATE KINASE ISOENZYME 6"/>
    <property type="match status" value="1"/>
</dbReference>
<keyword evidence="3 10" id="KW-0690">Ribosome biogenesis</keyword>
<dbReference type="GO" id="GO:0005524">
    <property type="term" value="F:ATP binding"/>
    <property type="evidence" value="ECO:0007669"/>
    <property type="project" value="UniProtKB-KW"/>
</dbReference>
<protein>
    <recommendedName>
        <fullName evidence="10">Adenylate kinase isoenzyme 6 homolog</fullName>
        <shortName evidence="10">AK6</shortName>
        <ecNumber evidence="10">2.7.4.3</ecNumber>
    </recommendedName>
    <alternativeName>
        <fullName evidence="10">Dual activity adenylate kinase/ATPase</fullName>
        <shortName evidence="10">AK/ATPase</shortName>
    </alternativeName>
</protein>
<dbReference type="GO" id="GO:0005634">
    <property type="term" value="C:nucleus"/>
    <property type="evidence" value="ECO:0007669"/>
    <property type="project" value="UniProtKB-SubCell"/>
</dbReference>
<comment type="function">
    <text evidence="10">Broad-specificity nucleoside monophosphate (NMP) kinase that catalyzes the reversible transfer of the terminal phosphate group between nucleoside triphosphates and monophosphates. Has also ATPase activity. Involved in the late cytoplasmic maturation steps of the 40S ribosomal particles, specifically 18S rRNA maturation. While NMP activity is not required for ribosome maturation, ATPase activity is. Associates transiently with small ribosomal subunit protein uS11. ATP hydrolysis breaks the interaction with uS11. May temporarily remove uS11 from the ribosome to enable a conformational change of the ribosomal RNA that is needed for the final maturation step of the small ribosomal subunit. Its NMP activity may have a role in nuclear energy homeostasis.</text>
</comment>
<dbReference type="GO" id="GO:0004017">
    <property type="term" value="F:AMP kinase activity"/>
    <property type="evidence" value="ECO:0007669"/>
    <property type="project" value="UniProtKB-UniRule"/>
</dbReference>
<evidence type="ECO:0000313" key="12">
    <source>
        <dbReference type="Proteomes" id="UP000623467"/>
    </source>
</evidence>
<dbReference type="PANTHER" id="PTHR12595">
    <property type="entry name" value="POS9-ACTIVATING FACTOR FAP7-RELATED"/>
    <property type="match status" value="1"/>
</dbReference>
<dbReference type="EMBL" id="JACAZH010000031">
    <property type="protein sequence ID" value="KAF7339644.1"/>
    <property type="molecule type" value="Genomic_DNA"/>
</dbReference>
<feature type="binding site" evidence="10">
    <location>
        <position position="16"/>
    </location>
    <ligand>
        <name>ATP</name>
        <dbReference type="ChEBI" id="CHEBI:30616"/>
    </ligand>
</feature>
<dbReference type="GO" id="GO:0016887">
    <property type="term" value="F:ATP hydrolysis activity"/>
    <property type="evidence" value="ECO:0007669"/>
    <property type="project" value="UniProtKB-UniRule"/>
</dbReference>